<dbReference type="AlphaFoldDB" id="A0A978USW7"/>
<feature type="domain" description="Cyclin-dependent kinase inhibitor" evidence="6">
    <location>
        <begin position="159"/>
        <end position="198"/>
    </location>
</feature>
<comment type="caution">
    <text evidence="7">The sequence shown here is derived from an EMBL/GenBank/DDBJ whole genome shotgun (WGS) entry which is preliminary data.</text>
</comment>
<dbReference type="InterPro" id="IPR044898">
    <property type="entry name" value="CDI_dom_sf"/>
</dbReference>
<evidence type="ECO:0000313" key="7">
    <source>
        <dbReference type="EMBL" id="KAH7517967.1"/>
    </source>
</evidence>
<evidence type="ECO:0000313" key="8">
    <source>
        <dbReference type="Proteomes" id="UP000813462"/>
    </source>
</evidence>
<accession>A0A978USW7</accession>
<dbReference type="EMBL" id="JAEACU010000009">
    <property type="protein sequence ID" value="KAH7517967.1"/>
    <property type="molecule type" value="Genomic_DNA"/>
</dbReference>
<dbReference type="Proteomes" id="UP000813462">
    <property type="component" value="Unassembled WGS sequence"/>
</dbReference>
<dbReference type="GO" id="GO:0051726">
    <property type="term" value="P:regulation of cell cycle"/>
    <property type="evidence" value="ECO:0007669"/>
    <property type="project" value="InterPro"/>
</dbReference>
<comment type="similarity">
    <text evidence="2">Belongs to the CDI family. ICK/KRP subfamily.</text>
</comment>
<evidence type="ECO:0000256" key="3">
    <source>
        <dbReference type="ARBA" id="ARBA00023013"/>
    </source>
</evidence>
<evidence type="ECO:0000256" key="1">
    <source>
        <dbReference type="ARBA" id="ARBA00004642"/>
    </source>
</evidence>
<feature type="compositionally biased region" description="Basic and acidic residues" evidence="5">
    <location>
        <begin position="1"/>
        <end position="13"/>
    </location>
</feature>
<dbReference type="Gene3D" id="4.10.365.10">
    <property type="entry name" value="p27"/>
    <property type="match status" value="1"/>
</dbReference>
<evidence type="ECO:0000256" key="2">
    <source>
        <dbReference type="ARBA" id="ARBA00010274"/>
    </source>
</evidence>
<keyword evidence="4" id="KW-0131">Cell cycle</keyword>
<gene>
    <name evidence="7" type="ORF">FEM48_Zijuj09G0120400</name>
</gene>
<feature type="region of interest" description="Disordered" evidence="5">
    <location>
        <begin position="1"/>
        <end position="23"/>
    </location>
</feature>
<organism evidence="7 8">
    <name type="scientific">Ziziphus jujuba var. spinosa</name>
    <dbReference type="NCBI Taxonomy" id="714518"/>
    <lineage>
        <taxon>Eukaryota</taxon>
        <taxon>Viridiplantae</taxon>
        <taxon>Streptophyta</taxon>
        <taxon>Embryophyta</taxon>
        <taxon>Tracheophyta</taxon>
        <taxon>Spermatophyta</taxon>
        <taxon>Magnoliopsida</taxon>
        <taxon>eudicotyledons</taxon>
        <taxon>Gunneridae</taxon>
        <taxon>Pentapetalae</taxon>
        <taxon>rosids</taxon>
        <taxon>fabids</taxon>
        <taxon>Rosales</taxon>
        <taxon>Rhamnaceae</taxon>
        <taxon>Paliureae</taxon>
        <taxon>Ziziphus</taxon>
    </lineage>
</organism>
<name>A0A978USW7_ZIZJJ</name>
<proteinExistence type="inferred from homology"/>
<evidence type="ECO:0000259" key="6">
    <source>
        <dbReference type="Pfam" id="PF02234"/>
    </source>
</evidence>
<reference evidence="7" key="1">
    <citation type="journal article" date="2021" name="Front. Plant Sci.">
        <title>Chromosome-Scale Genome Assembly for Chinese Sour Jujube and Insights Into Its Genome Evolution and Domestication Signature.</title>
        <authorList>
            <person name="Shen L.-Y."/>
            <person name="Luo H."/>
            <person name="Wang X.-L."/>
            <person name="Wang X.-M."/>
            <person name="Qiu X.-J."/>
            <person name="Liu H."/>
            <person name="Zhou S.-S."/>
            <person name="Jia K.-H."/>
            <person name="Nie S."/>
            <person name="Bao Y.-T."/>
            <person name="Zhang R.-G."/>
            <person name="Yun Q.-Z."/>
            <person name="Chai Y.-H."/>
            <person name="Lu J.-Y."/>
            <person name="Li Y."/>
            <person name="Zhao S.-W."/>
            <person name="Mao J.-F."/>
            <person name="Jia S.-G."/>
            <person name="Mao Y.-M."/>
        </authorList>
    </citation>
    <scope>NUCLEOTIDE SEQUENCE</scope>
    <source>
        <strain evidence="7">AT0</strain>
        <tissue evidence="7">Leaf</tissue>
    </source>
</reference>
<dbReference type="PANTHER" id="PTHR46776">
    <property type="entry name" value="CYCLIN-DEPENDENT KINASE INHIBITOR 4-RELATED"/>
    <property type="match status" value="1"/>
</dbReference>
<evidence type="ECO:0000256" key="4">
    <source>
        <dbReference type="ARBA" id="ARBA00023306"/>
    </source>
</evidence>
<keyword evidence="3" id="KW-0649">Protein kinase inhibitor</keyword>
<feature type="region of interest" description="Disordered" evidence="5">
    <location>
        <begin position="112"/>
        <end position="135"/>
    </location>
</feature>
<comment type="subcellular location">
    <subcellularLocation>
        <location evidence="1">Nucleus</location>
        <location evidence="1">Nucleoplasm</location>
    </subcellularLocation>
</comment>
<dbReference type="GO" id="GO:0005654">
    <property type="term" value="C:nucleoplasm"/>
    <property type="evidence" value="ECO:0007669"/>
    <property type="project" value="UniProtKB-SubCell"/>
</dbReference>
<dbReference type="InterPro" id="IPR003175">
    <property type="entry name" value="CDI_dom"/>
</dbReference>
<dbReference type="GO" id="GO:0004861">
    <property type="term" value="F:cyclin-dependent protein serine/threonine kinase inhibitor activity"/>
    <property type="evidence" value="ECO:0007669"/>
    <property type="project" value="InterPro"/>
</dbReference>
<sequence>MEGKLAESKRIAETAEATTTPAGMVSKRRKVVCSRQYLHSPPSPLRLDSPTKLDCMPTSAAGDFSSNVCLDHSGICCRCFNNAANDDDVDESFKRVDLEEVPNSETVRAKSIEDNEIREQEPSDQPSADTVEPETAGVPTAALAAENDRNEPPARILPTIQEIEEFFAKAESYEQTHFTEKYNFDFVNDVPLEGRYEWLPLKP</sequence>
<feature type="compositionally biased region" description="Basic and acidic residues" evidence="5">
    <location>
        <begin position="112"/>
        <end position="121"/>
    </location>
</feature>
<dbReference type="Pfam" id="PF02234">
    <property type="entry name" value="CDI"/>
    <property type="match status" value="1"/>
</dbReference>
<dbReference type="OrthoDB" id="9940972at2759"/>
<dbReference type="InterPro" id="IPR044275">
    <property type="entry name" value="KRP"/>
</dbReference>
<protein>
    <recommendedName>
        <fullName evidence="6">Cyclin-dependent kinase inhibitor domain-containing protein</fullName>
    </recommendedName>
</protein>
<evidence type="ECO:0000256" key="5">
    <source>
        <dbReference type="SAM" id="MobiDB-lite"/>
    </source>
</evidence>